<comment type="caution">
    <text evidence="1">The sequence shown here is derived from an EMBL/GenBank/DDBJ whole genome shotgun (WGS) entry which is preliminary data.</text>
</comment>
<protein>
    <submittedName>
        <fullName evidence="1">Uncharacterized protein</fullName>
    </submittedName>
</protein>
<evidence type="ECO:0000313" key="1">
    <source>
        <dbReference type="EMBL" id="GBP35624.1"/>
    </source>
</evidence>
<reference evidence="1 2" key="1">
    <citation type="journal article" date="2019" name="Commun. Biol.">
        <title>The bagworm genome reveals a unique fibroin gene that provides high tensile strength.</title>
        <authorList>
            <person name="Kono N."/>
            <person name="Nakamura H."/>
            <person name="Ohtoshi R."/>
            <person name="Tomita M."/>
            <person name="Numata K."/>
            <person name="Arakawa K."/>
        </authorList>
    </citation>
    <scope>NUCLEOTIDE SEQUENCE [LARGE SCALE GENOMIC DNA]</scope>
</reference>
<gene>
    <name evidence="1" type="ORF">EVAR_33827_1</name>
</gene>
<keyword evidence="2" id="KW-1185">Reference proteome</keyword>
<accession>A0A4C1VCF2</accession>
<dbReference type="AlphaFoldDB" id="A0A4C1VCF2"/>
<dbReference type="Proteomes" id="UP000299102">
    <property type="component" value="Unassembled WGS sequence"/>
</dbReference>
<dbReference type="EMBL" id="BGZK01000306">
    <property type="protein sequence ID" value="GBP35624.1"/>
    <property type="molecule type" value="Genomic_DNA"/>
</dbReference>
<proteinExistence type="predicted"/>
<sequence>MNFCNFETREPDAGCWRRRRAPARQRAIRKLMVTACHGHMSTEDSPYVAGLLRGNSTYNGVFSMMEEERV</sequence>
<evidence type="ECO:0000313" key="2">
    <source>
        <dbReference type="Proteomes" id="UP000299102"/>
    </source>
</evidence>
<name>A0A4C1VCF2_EUMVA</name>
<organism evidence="1 2">
    <name type="scientific">Eumeta variegata</name>
    <name type="common">Bagworm moth</name>
    <name type="synonym">Eumeta japonica</name>
    <dbReference type="NCBI Taxonomy" id="151549"/>
    <lineage>
        <taxon>Eukaryota</taxon>
        <taxon>Metazoa</taxon>
        <taxon>Ecdysozoa</taxon>
        <taxon>Arthropoda</taxon>
        <taxon>Hexapoda</taxon>
        <taxon>Insecta</taxon>
        <taxon>Pterygota</taxon>
        <taxon>Neoptera</taxon>
        <taxon>Endopterygota</taxon>
        <taxon>Lepidoptera</taxon>
        <taxon>Glossata</taxon>
        <taxon>Ditrysia</taxon>
        <taxon>Tineoidea</taxon>
        <taxon>Psychidae</taxon>
        <taxon>Oiketicinae</taxon>
        <taxon>Eumeta</taxon>
    </lineage>
</organism>